<evidence type="ECO:0000256" key="1">
    <source>
        <dbReference type="ARBA" id="ARBA00022670"/>
    </source>
</evidence>
<dbReference type="Pfam" id="PF22936">
    <property type="entry name" value="Pol_BBD"/>
    <property type="match status" value="1"/>
</dbReference>
<sequence length="437" mass="49657">MVMVNDSEIIKGNQYKYKSIALKAKMESSDDEVSTSRNEDEEYAVAMRDFKNSSKDEERAFVSGTWSDSGDEDNDPKKDKVCLKACLELDEWIKDSGCSKHMTRNKSLFSTYQAYNGELVRNLPKLKYDEHFCDACKIGKQVHASPKAKNMVSTSSKKIQNQQGFPIVSICTDHGREFDDEAQFRAYWDANGISYNFSAPRTPQSNEAVERLQIKQMQDDIFFNQSKYIKEMLKKFGLEDSKPTKTPMSSESKLTKDDDGESVNSTKYRGMIGTTTSPPPQEPRTNSPPPPQATSPPPPQEPSPLPDSIEPLVEPIIFTTPPTSPHPFMYDLKDLPIRPSNPSPQPTFDTIDQIALQPPRLSFHSDHMEVKPPPPCFPQNQTLQNLDSSLWINGPSALSVYHEHFCECCQRTQVIANELREEMRFILNHILERLLTY</sequence>
<organism evidence="4 5">
    <name type="scientific">Tanacetum coccineum</name>
    <dbReference type="NCBI Taxonomy" id="301880"/>
    <lineage>
        <taxon>Eukaryota</taxon>
        <taxon>Viridiplantae</taxon>
        <taxon>Streptophyta</taxon>
        <taxon>Embryophyta</taxon>
        <taxon>Tracheophyta</taxon>
        <taxon>Spermatophyta</taxon>
        <taxon>Magnoliopsida</taxon>
        <taxon>eudicotyledons</taxon>
        <taxon>Gunneridae</taxon>
        <taxon>Pentapetalae</taxon>
        <taxon>asterids</taxon>
        <taxon>campanulids</taxon>
        <taxon>Asterales</taxon>
        <taxon>Asteraceae</taxon>
        <taxon>Asteroideae</taxon>
        <taxon>Anthemideae</taxon>
        <taxon>Anthemidinae</taxon>
        <taxon>Tanacetum</taxon>
    </lineage>
</organism>
<name>A0ABQ5CS24_9ASTR</name>
<accession>A0ABQ5CS24</accession>
<feature type="domain" description="Retrovirus-related Pol polyprotein from transposon TNT 1-94-like beta-barrel" evidence="3">
    <location>
        <begin position="92"/>
        <end position="121"/>
    </location>
</feature>
<feature type="region of interest" description="Disordered" evidence="2">
    <location>
        <begin position="53"/>
        <end position="78"/>
    </location>
</feature>
<evidence type="ECO:0000256" key="2">
    <source>
        <dbReference type="SAM" id="MobiDB-lite"/>
    </source>
</evidence>
<reference evidence="4" key="2">
    <citation type="submission" date="2022-01" db="EMBL/GenBank/DDBJ databases">
        <authorList>
            <person name="Yamashiro T."/>
            <person name="Shiraishi A."/>
            <person name="Satake H."/>
            <person name="Nakayama K."/>
        </authorList>
    </citation>
    <scope>NUCLEOTIDE SEQUENCE</scope>
</reference>
<dbReference type="SUPFAM" id="SSF53098">
    <property type="entry name" value="Ribonuclease H-like"/>
    <property type="match status" value="1"/>
</dbReference>
<evidence type="ECO:0000313" key="4">
    <source>
        <dbReference type="EMBL" id="GJT28907.1"/>
    </source>
</evidence>
<dbReference type="InterPro" id="IPR012337">
    <property type="entry name" value="RNaseH-like_sf"/>
</dbReference>
<dbReference type="InterPro" id="IPR054722">
    <property type="entry name" value="PolX-like_BBD"/>
</dbReference>
<dbReference type="PANTHER" id="PTHR42648">
    <property type="entry name" value="TRANSPOSASE, PUTATIVE-RELATED"/>
    <property type="match status" value="1"/>
</dbReference>
<evidence type="ECO:0000259" key="3">
    <source>
        <dbReference type="Pfam" id="PF22936"/>
    </source>
</evidence>
<dbReference type="EMBL" id="BQNB010014499">
    <property type="protein sequence ID" value="GJT28907.1"/>
    <property type="molecule type" value="Genomic_DNA"/>
</dbReference>
<proteinExistence type="predicted"/>
<dbReference type="InterPro" id="IPR039537">
    <property type="entry name" value="Retrotran_Ty1/copia-like"/>
</dbReference>
<dbReference type="PANTHER" id="PTHR42648:SF21">
    <property type="entry name" value="CYSTEINE-RICH RLK (RECEPTOR-LIKE PROTEIN KINASE) 8"/>
    <property type="match status" value="1"/>
</dbReference>
<protein>
    <submittedName>
        <fullName evidence="4">Retrovirus-related pol polyprotein from transposon TNT 1-94</fullName>
    </submittedName>
</protein>
<keyword evidence="5" id="KW-1185">Reference proteome</keyword>
<dbReference type="Gene3D" id="3.30.420.10">
    <property type="entry name" value="Ribonuclease H-like superfamily/Ribonuclease H"/>
    <property type="match status" value="1"/>
</dbReference>
<keyword evidence="1" id="KW-0378">Hydrolase</keyword>
<keyword evidence="1" id="KW-0645">Protease</keyword>
<dbReference type="Proteomes" id="UP001151760">
    <property type="component" value="Unassembled WGS sequence"/>
</dbReference>
<reference evidence="4" key="1">
    <citation type="journal article" date="2022" name="Int. J. Mol. Sci.">
        <title>Draft Genome of Tanacetum Coccineum: Genomic Comparison of Closely Related Tanacetum-Family Plants.</title>
        <authorList>
            <person name="Yamashiro T."/>
            <person name="Shiraishi A."/>
            <person name="Nakayama K."/>
            <person name="Satake H."/>
        </authorList>
    </citation>
    <scope>NUCLEOTIDE SEQUENCE</scope>
</reference>
<feature type="region of interest" description="Disordered" evidence="2">
    <location>
        <begin position="239"/>
        <end position="309"/>
    </location>
</feature>
<evidence type="ECO:0000313" key="5">
    <source>
        <dbReference type="Proteomes" id="UP001151760"/>
    </source>
</evidence>
<feature type="compositionally biased region" description="Pro residues" evidence="2">
    <location>
        <begin position="277"/>
        <end position="305"/>
    </location>
</feature>
<dbReference type="InterPro" id="IPR036397">
    <property type="entry name" value="RNaseH_sf"/>
</dbReference>
<comment type="caution">
    <text evidence="4">The sequence shown here is derived from an EMBL/GenBank/DDBJ whole genome shotgun (WGS) entry which is preliminary data.</text>
</comment>
<gene>
    <name evidence="4" type="ORF">Tco_0909182</name>
</gene>